<keyword evidence="6" id="KW-1185">Reference proteome</keyword>
<dbReference type="AlphaFoldDB" id="A0A5R8KCE4"/>
<dbReference type="PRINTS" id="PR00502">
    <property type="entry name" value="NUDIXFAMILY"/>
</dbReference>
<protein>
    <submittedName>
        <fullName evidence="5">NUDIX domain-containing protein</fullName>
    </submittedName>
</protein>
<dbReference type="InterPro" id="IPR051325">
    <property type="entry name" value="Nudix_hydrolase_domain"/>
</dbReference>
<evidence type="ECO:0000259" key="4">
    <source>
        <dbReference type="PROSITE" id="PS51462"/>
    </source>
</evidence>
<dbReference type="OrthoDB" id="9787476at2"/>
<dbReference type="GO" id="GO:0006167">
    <property type="term" value="P:AMP biosynthetic process"/>
    <property type="evidence" value="ECO:0007669"/>
    <property type="project" value="TreeGrafter"/>
</dbReference>
<accession>A0A5R8KCE4</accession>
<name>A0A5R8KCE4_9BACT</name>
<dbReference type="CDD" id="cd03671">
    <property type="entry name" value="NUDIX_Ap4A_hydrolase_plant_like"/>
    <property type="match status" value="1"/>
</dbReference>
<sequence length="186" mass="21428">MPVTPSDLLDDASALAAESTLAPASEEVTTPLLGAAPVLFRPNVAAIILNMDNAMLVAQRSGMKTSWQFPQGGVDTGETLEEALYREVEEEVGLKPELLQLLDRKGGYRYEFPKGRLKYGVYGGQEQVYYLCRFLGKDRDVNLDHKCREFDRWRWLKPEKFDMEWVPKFKRHVYQRVFKDFFGIEK</sequence>
<dbReference type="InterPro" id="IPR022927">
    <property type="entry name" value="RppH"/>
</dbReference>
<dbReference type="SUPFAM" id="SSF55811">
    <property type="entry name" value="Nudix"/>
    <property type="match status" value="1"/>
</dbReference>
<comment type="similarity">
    <text evidence="3">Belongs to the Nudix hydrolase family.</text>
</comment>
<gene>
    <name evidence="5" type="ORF">FEM03_14615</name>
</gene>
<comment type="cofactor">
    <cofactor evidence="1">
        <name>Mn(2+)</name>
        <dbReference type="ChEBI" id="CHEBI:29035"/>
    </cofactor>
</comment>
<evidence type="ECO:0000256" key="1">
    <source>
        <dbReference type="ARBA" id="ARBA00001936"/>
    </source>
</evidence>
<dbReference type="InterPro" id="IPR020084">
    <property type="entry name" value="NUDIX_hydrolase_CS"/>
</dbReference>
<reference evidence="5 6" key="1">
    <citation type="submission" date="2019-05" db="EMBL/GenBank/DDBJ databases">
        <title>Verrucobacter flavum gen. nov., sp. nov. a new member of the family Verrucomicrobiaceae.</title>
        <authorList>
            <person name="Szuroczki S."/>
            <person name="Abbaszade G."/>
            <person name="Szabo A."/>
            <person name="Felfoldi T."/>
            <person name="Schumann P."/>
            <person name="Boka K."/>
            <person name="Keki Z."/>
            <person name="Toumi M."/>
            <person name="Toth E."/>
        </authorList>
    </citation>
    <scope>NUCLEOTIDE SEQUENCE [LARGE SCALE GENOMIC DNA]</scope>
    <source>
        <strain evidence="5 6">MG-N-17</strain>
    </source>
</reference>
<organism evidence="5 6">
    <name type="scientific">Phragmitibacter flavus</name>
    <dbReference type="NCBI Taxonomy" id="2576071"/>
    <lineage>
        <taxon>Bacteria</taxon>
        <taxon>Pseudomonadati</taxon>
        <taxon>Verrucomicrobiota</taxon>
        <taxon>Verrucomicrobiia</taxon>
        <taxon>Verrucomicrobiales</taxon>
        <taxon>Verrucomicrobiaceae</taxon>
        <taxon>Phragmitibacter</taxon>
    </lineage>
</organism>
<dbReference type="EMBL" id="VAUV01000010">
    <property type="protein sequence ID" value="TLD69961.1"/>
    <property type="molecule type" value="Genomic_DNA"/>
</dbReference>
<evidence type="ECO:0000256" key="3">
    <source>
        <dbReference type="RuleBase" id="RU003476"/>
    </source>
</evidence>
<evidence type="ECO:0000313" key="5">
    <source>
        <dbReference type="EMBL" id="TLD69961.1"/>
    </source>
</evidence>
<dbReference type="GO" id="GO:0006754">
    <property type="term" value="P:ATP biosynthetic process"/>
    <property type="evidence" value="ECO:0007669"/>
    <property type="project" value="TreeGrafter"/>
</dbReference>
<dbReference type="PROSITE" id="PS00893">
    <property type="entry name" value="NUDIX_BOX"/>
    <property type="match status" value="1"/>
</dbReference>
<dbReference type="InterPro" id="IPR000086">
    <property type="entry name" value="NUDIX_hydrolase_dom"/>
</dbReference>
<dbReference type="Gene3D" id="3.90.79.10">
    <property type="entry name" value="Nucleoside Triphosphate Pyrophosphohydrolase"/>
    <property type="match status" value="1"/>
</dbReference>
<dbReference type="InterPro" id="IPR020476">
    <property type="entry name" value="Nudix_hydrolase"/>
</dbReference>
<dbReference type="InterPro" id="IPR015797">
    <property type="entry name" value="NUDIX_hydrolase-like_dom_sf"/>
</dbReference>
<dbReference type="GO" id="GO:0004081">
    <property type="term" value="F:bis(5'-nucleosyl)-tetraphosphatase (asymmetrical) activity"/>
    <property type="evidence" value="ECO:0007669"/>
    <property type="project" value="TreeGrafter"/>
</dbReference>
<dbReference type="PANTHER" id="PTHR21340:SF0">
    <property type="entry name" value="BIS(5'-NUCLEOSYL)-TETRAPHOSPHATASE [ASYMMETRICAL]"/>
    <property type="match status" value="1"/>
</dbReference>
<evidence type="ECO:0000313" key="6">
    <source>
        <dbReference type="Proteomes" id="UP000306196"/>
    </source>
</evidence>
<comment type="caution">
    <text evidence="5">The sequence shown here is derived from an EMBL/GenBank/DDBJ whole genome shotgun (WGS) entry which is preliminary data.</text>
</comment>
<keyword evidence="2 3" id="KW-0378">Hydrolase</keyword>
<proteinExistence type="inferred from homology"/>
<evidence type="ECO:0000256" key="2">
    <source>
        <dbReference type="ARBA" id="ARBA00022801"/>
    </source>
</evidence>
<feature type="domain" description="Nudix hydrolase" evidence="4">
    <location>
        <begin position="39"/>
        <end position="179"/>
    </location>
</feature>
<dbReference type="PROSITE" id="PS51462">
    <property type="entry name" value="NUDIX"/>
    <property type="match status" value="1"/>
</dbReference>
<dbReference type="Pfam" id="PF00293">
    <property type="entry name" value="NUDIX"/>
    <property type="match status" value="1"/>
</dbReference>
<dbReference type="PANTHER" id="PTHR21340">
    <property type="entry name" value="DIADENOSINE 5,5-P1,P4-TETRAPHOSPHATE PYROPHOSPHOHYDROLASE MUTT"/>
    <property type="match status" value="1"/>
</dbReference>
<dbReference type="Proteomes" id="UP000306196">
    <property type="component" value="Unassembled WGS sequence"/>
</dbReference>